<dbReference type="AlphaFoldDB" id="A0AAW1JVP0"/>
<evidence type="ECO:0000256" key="1">
    <source>
        <dbReference type="SAM" id="MobiDB-lite"/>
    </source>
</evidence>
<feature type="compositionally biased region" description="Polar residues" evidence="1">
    <location>
        <begin position="177"/>
        <end position="196"/>
    </location>
</feature>
<dbReference type="Proteomes" id="UP001458880">
    <property type="component" value="Unassembled WGS sequence"/>
</dbReference>
<evidence type="ECO:0000313" key="2">
    <source>
        <dbReference type="EMBL" id="KAK9708180.1"/>
    </source>
</evidence>
<comment type="caution">
    <text evidence="2">The sequence shown here is derived from an EMBL/GenBank/DDBJ whole genome shotgun (WGS) entry which is preliminary data.</text>
</comment>
<proteinExistence type="predicted"/>
<evidence type="ECO:0000313" key="3">
    <source>
        <dbReference type="Proteomes" id="UP001458880"/>
    </source>
</evidence>
<sequence>MPASALEQIAERNKKRRLYQRTRDPSHLADMKRLSVEIKNKVAQHKNQEYANRLGDISTRDGSIWRLNKHLRRPHEGVNAGKHFNEDINFHSIYFIIYCWSPARRLRVSAEIHASADDGPSGLTTPPPRQGPVRGKLFAPQHLGVSDEITVLHSRPATHPPSGTTNEQRRFPPNPSKPTSITASSQPQSRQAQGQNAKDDQKTWH</sequence>
<protein>
    <submittedName>
        <fullName evidence="2">Uncharacterized protein</fullName>
    </submittedName>
</protein>
<dbReference type="EMBL" id="JASPKY010000335">
    <property type="protein sequence ID" value="KAK9708180.1"/>
    <property type="molecule type" value="Genomic_DNA"/>
</dbReference>
<accession>A0AAW1JVP0</accession>
<reference evidence="2 3" key="1">
    <citation type="journal article" date="2024" name="BMC Genomics">
        <title>De novo assembly and annotation of Popillia japonica's genome with initial clues to its potential as an invasive pest.</title>
        <authorList>
            <person name="Cucini C."/>
            <person name="Boschi S."/>
            <person name="Funari R."/>
            <person name="Cardaioli E."/>
            <person name="Iannotti N."/>
            <person name="Marturano G."/>
            <person name="Paoli F."/>
            <person name="Bruttini M."/>
            <person name="Carapelli A."/>
            <person name="Frati F."/>
            <person name="Nardi F."/>
        </authorList>
    </citation>
    <scope>NUCLEOTIDE SEQUENCE [LARGE SCALE GENOMIC DNA]</scope>
    <source>
        <strain evidence="2">DMR45628</strain>
    </source>
</reference>
<feature type="region of interest" description="Disordered" evidence="1">
    <location>
        <begin position="154"/>
        <end position="205"/>
    </location>
</feature>
<organism evidence="2 3">
    <name type="scientific">Popillia japonica</name>
    <name type="common">Japanese beetle</name>
    <dbReference type="NCBI Taxonomy" id="7064"/>
    <lineage>
        <taxon>Eukaryota</taxon>
        <taxon>Metazoa</taxon>
        <taxon>Ecdysozoa</taxon>
        <taxon>Arthropoda</taxon>
        <taxon>Hexapoda</taxon>
        <taxon>Insecta</taxon>
        <taxon>Pterygota</taxon>
        <taxon>Neoptera</taxon>
        <taxon>Endopterygota</taxon>
        <taxon>Coleoptera</taxon>
        <taxon>Polyphaga</taxon>
        <taxon>Scarabaeiformia</taxon>
        <taxon>Scarabaeidae</taxon>
        <taxon>Rutelinae</taxon>
        <taxon>Popillia</taxon>
    </lineage>
</organism>
<name>A0AAW1JVP0_POPJA</name>
<feature type="region of interest" description="Disordered" evidence="1">
    <location>
        <begin position="115"/>
        <end position="136"/>
    </location>
</feature>
<gene>
    <name evidence="2" type="ORF">QE152_g27403</name>
</gene>
<keyword evidence="3" id="KW-1185">Reference proteome</keyword>